<dbReference type="GO" id="GO:0008270">
    <property type="term" value="F:zinc ion binding"/>
    <property type="evidence" value="ECO:0007669"/>
    <property type="project" value="InterPro"/>
</dbReference>
<keyword evidence="5" id="KW-0010">Activator</keyword>
<dbReference type="Pfam" id="PF12833">
    <property type="entry name" value="HTH_18"/>
    <property type="match status" value="1"/>
</dbReference>
<evidence type="ECO:0000256" key="6">
    <source>
        <dbReference type="ARBA" id="ARBA00023163"/>
    </source>
</evidence>
<keyword evidence="2 9" id="KW-0489">Methyltransferase</keyword>
<dbReference type="SUPFAM" id="SSF46689">
    <property type="entry name" value="Homeodomain-like"/>
    <property type="match status" value="1"/>
</dbReference>
<dbReference type="InterPro" id="IPR050204">
    <property type="entry name" value="AraC_XylS_family_regulators"/>
</dbReference>
<evidence type="ECO:0000259" key="7">
    <source>
        <dbReference type="PROSITE" id="PS01124"/>
    </source>
</evidence>
<keyword evidence="10" id="KW-1185">Reference proteome</keyword>
<dbReference type="Pfam" id="PF02805">
    <property type="entry name" value="Ada_Zn_binding"/>
    <property type="match status" value="1"/>
</dbReference>
<keyword evidence="9" id="KW-0808">Transferase</keyword>
<accession>A0A1G7KPE8</accession>
<dbReference type="InterPro" id="IPR036631">
    <property type="entry name" value="MGMT_N_sf"/>
</dbReference>
<keyword evidence="3" id="KW-0805">Transcription regulation</keyword>
<evidence type="ECO:0000313" key="8">
    <source>
        <dbReference type="EMBL" id="MWC43622.1"/>
    </source>
</evidence>
<dbReference type="GO" id="GO:0032259">
    <property type="term" value="P:methylation"/>
    <property type="evidence" value="ECO:0007669"/>
    <property type="project" value="UniProtKB-KW"/>
</dbReference>
<protein>
    <submittedName>
        <fullName evidence="9">AraC family transcriptional regulator, regulatory protein of adaptative response / methylated-DNA-[protein]-cysteine methyltransferase</fullName>
    </submittedName>
    <submittedName>
        <fullName evidence="8">Helix-turn-helix domain-containing protein</fullName>
    </submittedName>
</protein>
<dbReference type="SUPFAM" id="SSF57884">
    <property type="entry name" value="Ada DNA repair protein, N-terminal domain (N-Ada 10)"/>
    <property type="match status" value="1"/>
</dbReference>
<dbReference type="GO" id="GO:0043565">
    <property type="term" value="F:sequence-specific DNA binding"/>
    <property type="evidence" value="ECO:0007669"/>
    <property type="project" value="InterPro"/>
</dbReference>
<dbReference type="OrthoDB" id="9802228at2"/>
<evidence type="ECO:0000256" key="1">
    <source>
        <dbReference type="ARBA" id="ARBA00001947"/>
    </source>
</evidence>
<dbReference type="Proteomes" id="UP000323502">
    <property type="component" value="Unassembled WGS sequence"/>
</dbReference>
<comment type="cofactor">
    <cofactor evidence="1">
        <name>Zn(2+)</name>
        <dbReference type="ChEBI" id="CHEBI:29105"/>
    </cofactor>
</comment>
<evidence type="ECO:0000256" key="2">
    <source>
        <dbReference type="ARBA" id="ARBA00022603"/>
    </source>
</evidence>
<evidence type="ECO:0000313" key="9">
    <source>
        <dbReference type="EMBL" id="SDF39055.1"/>
    </source>
</evidence>
<name>A0A1G7KPE8_9SPHN</name>
<keyword evidence="6" id="KW-0804">Transcription</keyword>
<reference evidence="9 10" key="1">
    <citation type="submission" date="2016-10" db="EMBL/GenBank/DDBJ databases">
        <authorList>
            <person name="Varghese N."/>
            <person name="Submissions S."/>
        </authorList>
    </citation>
    <scope>NUCLEOTIDE SEQUENCE [LARGE SCALE GENOMIC DNA]</scope>
    <source>
        <strain evidence="9 10">S7-754</strain>
    </source>
</reference>
<reference evidence="8 11" key="2">
    <citation type="submission" date="2019-12" db="EMBL/GenBank/DDBJ databases">
        <authorList>
            <person name="Zheng J."/>
        </authorList>
    </citation>
    <scope>NUCLEOTIDE SEQUENCE [LARGE SCALE GENOMIC DNA]</scope>
    <source>
        <strain evidence="8 11">DSM 27347</strain>
    </source>
</reference>
<dbReference type="Proteomes" id="UP000436801">
    <property type="component" value="Unassembled WGS sequence"/>
</dbReference>
<dbReference type="SUPFAM" id="SSF53155">
    <property type="entry name" value="Methylated DNA-protein cysteine methyltransferase domain"/>
    <property type="match status" value="1"/>
</dbReference>
<evidence type="ECO:0000256" key="3">
    <source>
        <dbReference type="ARBA" id="ARBA00023015"/>
    </source>
</evidence>
<evidence type="ECO:0000313" key="10">
    <source>
        <dbReference type="Proteomes" id="UP000323502"/>
    </source>
</evidence>
<sequence length="289" mass="30792">MHMDEDRAWIAFASRDRDADGRFVVAVRSTGIYCRPSCPARRPARDKVAFYKDAADAKAAGYRSCRRCHPDAVARDATAVARAAAMLARDGAVPLDRLAQAVGYAPHHFHRLFKRATGVTPAAYARALRSGRAIAALAAENSVTEAIYAAGHDAPSRFYAADAPRLGMSPSAWRHGGRGETIRWTMIATGMGPLLFATTARGPCRIALGEDGAALAARFPAATIRPGDAVLHDLAERVVTLAECPARSDLPPDIRATAFQEAIWQALRTIPPGTPCRHAERAASAGGAD</sequence>
<dbReference type="PANTHER" id="PTHR46796">
    <property type="entry name" value="HTH-TYPE TRANSCRIPTIONAL ACTIVATOR RHAS-RELATED"/>
    <property type="match status" value="1"/>
</dbReference>
<evidence type="ECO:0000313" key="11">
    <source>
        <dbReference type="Proteomes" id="UP000436801"/>
    </source>
</evidence>
<dbReference type="EMBL" id="FNBI01000003">
    <property type="protein sequence ID" value="SDF39055.1"/>
    <property type="molecule type" value="Genomic_DNA"/>
</dbReference>
<dbReference type="GO" id="GO:0003700">
    <property type="term" value="F:DNA-binding transcription factor activity"/>
    <property type="evidence" value="ECO:0007669"/>
    <property type="project" value="InterPro"/>
</dbReference>
<organism evidence="9 10">
    <name type="scientific">Sphingomonas carotinifaciens</name>
    <dbReference type="NCBI Taxonomy" id="1166323"/>
    <lineage>
        <taxon>Bacteria</taxon>
        <taxon>Pseudomonadati</taxon>
        <taxon>Pseudomonadota</taxon>
        <taxon>Alphaproteobacteria</taxon>
        <taxon>Sphingomonadales</taxon>
        <taxon>Sphingomonadaceae</taxon>
        <taxon>Sphingomonas</taxon>
    </lineage>
</organism>
<dbReference type="GO" id="GO:0006281">
    <property type="term" value="P:DNA repair"/>
    <property type="evidence" value="ECO:0007669"/>
    <property type="project" value="InterPro"/>
</dbReference>
<dbReference type="InterPro" id="IPR035451">
    <property type="entry name" value="Ada-like_dom_sf"/>
</dbReference>
<dbReference type="Gene3D" id="3.30.160.70">
    <property type="entry name" value="Methylated DNA-protein cysteine methyltransferase domain"/>
    <property type="match status" value="1"/>
</dbReference>
<proteinExistence type="predicted"/>
<evidence type="ECO:0000256" key="4">
    <source>
        <dbReference type="ARBA" id="ARBA00023125"/>
    </source>
</evidence>
<dbReference type="AlphaFoldDB" id="A0A1G7KPE8"/>
<dbReference type="SMART" id="SM00342">
    <property type="entry name" value="HTH_ARAC"/>
    <property type="match status" value="1"/>
</dbReference>
<dbReference type="GO" id="GO:0003908">
    <property type="term" value="F:methylated-DNA-[protein]-cysteine S-methyltransferase activity"/>
    <property type="evidence" value="ECO:0007669"/>
    <property type="project" value="InterPro"/>
</dbReference>
<gene>
    <name evidence="8" type="ORF">GQR91_08115</name>
    <name evidence="9" type="ORF">SAMN05216557_103199</name>
</gene>
<dbReference type="InterPro" id="IPR004026">
    <property type="entry name" value="Ada_DNA_repair_Zn-bd"/>
</dbReference>
<dbReference type="RefSeq" id="WP_149682155.1">
    <property type="nucleotide sequence ID" value="NZ_FNBI01000003.1"/>
</dbReference>
<keyword evidence="4" id="KW-0238">DNA-binding</keyword>
<dbReference type="Gene3D" id="1.10.10.60">
    <property type="entry name" value="Homeodomain-like"/>
    <property type="match status" value="1"/>
</dbReference>
<feature type="domain" description="HTH araC/xylS-type" evidence="7">
    <location>
        <begin position="77"/>
        <end position="176"/>
    </location>
</feature>
<dbReference type="PROSITE" id="PS01124">
    <property type="entry name" value="HTH_ARAC_FAMILY_2"/>
    <property type="match status" value="1"/>
</dbReference>
<dbReference type="EMBL" id="WSUT01000005">
    <property type="protein sequence ID" value="MWC43622.1"/>
    <property type="molecule type" value="Genomic_DNA"/>
</dbReference>
<dbReference type="InterPro" id="IPR018060">
    <property type="entry name" value="HTH_AraC"/>
</dbReference>
<evidence type="ECO:0000256" key="5">
    <source>
        <dbReference type="ARBA" id="ARBA00023159"/>
    </source>
</evidence>
<dbReference type="InterPro" id="IPR009057">
    <property type="entry name" value="Homeodomain-like_sf"/>
</dbReference>
<dbReference type="Gene3D" id="3.40.10.10">
    <property type="entry name" value="DNA Methylphosphotriester Repair Domain"/>
    <property type="match status" value="1"/>
</dbReference>